<dbReference type="EMBL" id="OZ021739">
    <property type="protein sequence ID" value="CAK9322170.1"/>
    <property type="molecule type" value="Genomic_DNA"/>
</dbReference>
<dbReference type="InterPro" id="IPR029063">
    <property type="entry name" value="SAM-dependent_MTases_sf"/>
</dbReference>
<name>A0ABP0YNS9_9ROSI</name>
<keyword evidence="1" id="KW-0472">Membrane</keyword>
<sequence>MNIYFDAGNHSIQRSISGMGGFEVSMLLNVVSLRQNPVRLARGASRYISSVLTLFLGYLYHASGSYLLLNLTRQLLSYFSWLDAHTMKQQVLNGANVDDKIASRNRIASLCGEQRSNMEAENKVEGHTFCTSEVQTMIPLLREVYDDSMTKVLYVGPDTCLMMSELLLDEEDYEAWGVEPYGSDASNLYCWDLIHKGIIRVADMKFSLPYREKSFSHVIISDTLEYFSSRYLNNTIPELMRVSRDGVIIFAGYPDYPLSEFTRYKFNRQAKLRSPSWWKRYLVQRKLEENEAAKKRFKKILRDISYKPACQIFFLKSG</sequence>
<keyword evidence="1" id="KW-1133">Transmembrane helix</keyword>
<keyword evidence="1" id="KW-0812">Transmembrane</keyword>
<dbReference type="PANTHER" id="PTHR34208">
    <property type="entry name" value="S-ADENOSYL-L-METHIONINE-DEPENDENT METHYLTRANSFERASE-RELATED"/>
    <property type="match status" value="1"/>
</dbReference>
<evidence type="ECO:0008006" key="4">
    <source>
        <dbReference type="Google" id="ProtNLM"/>
    </source>
</evidence>
<dbReference type="PANTHER" id="PTHR34208:SF18">
    <property type="entry name" value="PECTIN METHYLESTERASE CGR3-RELATED"/>
    <property type="match status" value="1"/>
</dbReference>
<evidence type="ECO:0000313" key="3">
    <source>
        <dbReference type="Proteomes" id="UP001642487"/>
    </source>
</evidence>
<dbReference type="InterPro" id="IPR044689">
    <property type="entry name" value="CGR2/3"/>
</dbReference>
<dbReference type="Gene3D" id="3.40.50.150">
    <property type="entry name" value="Vaccinia Virus protein VP39"/>
    <property type="match status" value="1"/>
</dbReference>
<reference evidence="2 3" key="1">
    <citation type="submission" date="2024-03" db="EMBL/GenBank/DDBJ databases">
        <authorList>
            <person name="Gkanogiannis A."/>
            <person name="Becerra Lopez-Lavalle L."/>
        </authorList>
    </citation>
    <scope>NUCLEOTIDE SEQUENCE [LARGE SCALE GENOMIC DNA]</scope>
</reference>
<keyword evidence="3" id="KW-1185">Reference proteome</keyword>
<evidence type="ECO:0000313" key="2">
    <source>
        <dbReference type="EMBL" id="CAK9322170.1"/>
    </source>
</evidence>
<dbReference type="Proteomes" id="UP001642487">
    <property type="component" value="Chromosome 5"/>
</dbReference>
<proteinExistence type="predicted"/>
<accession>A0ABP0YNS9</accession>
<protein>
    <recommendedName>
        <fullName evidence="4">Methyltransferase type 11 domain-containing protein</fullName>
    </recommendedName>
</protein>
<organism evidence="2 3">
    <name type="scientific">Citrullus colocynthis</name>
    <name type="common">colocynth</name>
    <dbReference type="NCBI Taxonomy" id="252529"/>
    <lineage>
        <taxon>Eukaryota</taxon>
        <taxon>Viridiplantae</taxon>
        <taxon>Streptophyta</taxon>
        <taxon>Embryophyta</taxon>
        <taxon>Tracheophyta</taxon>
        <taxon>Spermatophyta</taxon>
        <taxon>Magnoliopsida</taxon>
        <taxon>eudicotyledons</taxon>
        <taxon>Gunneridae</taxon>
        <taxon>Pentapetalae</taxon>
        <taxon>rosids</taxon>
        <taxon>fabids</taxon>
        <taxon>Cucurbitales</taxon>
        <taxon>Cucurbitaceae</taxon>
        <taxon>Benincaseae</taxon>
        <taxon>Citrullus</taxon>
    </lineage>
</organism>
<evidence type="ECO:0000256" key="1">
    <source>
        <dbReference type="SAM" id="Phobius"/>
    </source>
</evidence>
<gene>
    <name evidence="2" type="ORF">CITCOLO1_LOCUS14300</name>
</gene>
<feature type="transmembrane region" description="Helical" evidence="1">
    <location>
        <begin position="47"/>
        <end position="69"/>
    </location>
</feature>
<dbReference type="SUPFAM" id="SSF53335">
    <property type="entry name" value="S-adenosyl-L-methionine-dependent methyltransferases"/>
    <property type="match status" value="1"/>
</dbReference>